<dbReference type="Gene3D" id="1.25.40.290">
    <property type="entry name" value="ARM repeat domains"/>
    <property type="match status" value="1"/>
</dbReference>
<sequence>MGLLKDIYNTSFYKELASCLHTAVPGFNKARFLRDVDVPALYDMELKARMRHTTQVLHAHLSQDYPTALQQISALLVELRRRKFGEYALVFMFLPDYIECYGLQHYGPSVKALEEVTQFISCEFAVRPFLLQYGDKMLKQMERWSKHKSPHVRRLSSEGARPRLPWAIAVPMLKKDPALVLPILENLKQDPDPSVRKSVANNLNDISKEHPALVLDVAVRWKGLGPETDAIIKHGCRTMLKRGDAAIFSHYALDSSFLGFSAFKIHTKTVQSGDYLEFSFTVKNNDAVLQKVRLEYAIYYRMQRDQFTRKVFKISERDMLPGESQNIRRRQSFKPITTRRYYEGSHQVAVILNGTEQTPGNFVLRLT</sequence>
<reference evidence="1" key="1">
    <citation type="submission" date="2022-10" db="EMBL/GenBank/DDBJ databases">
        <title>Chitinophaga sp. nov., isolated from soil.</title>
        <authorList>
            <person name="Jeon C.O."/>
        </authorList>
    </citation>
    <scope>NUCLEOTIDE SEQUENCE</scope>
    <source>
        <strain evidence="1">R8</strain>
    </source>
</reference>
<dbReference type="InterPro" id="IPR016024">
    <property type="entry name" value="ARM-type_fold"/>
</dbReference>
<evidence type="ECO:0000313" key="2">
    <source>
        <dbReference type="Proteomes" id="UP001162741"/>
    </source>
</evidence>
<dbReference type="EMBL" id="CP107006">
    <property type="protein sequence ID" value="UYQ94537.1"/>
    <property type="molecule type" value="Genomic_DNA"/>
</dbReference>
<dbReference type="Proteomes" id="UP001162741">
    <property type="component" value="Chromosome"/>
</dbReference>
<dbReference type="RefSeq" id="WP_264282410.1">
    <property type="nucleotide sequence ID" value="NZ_CP107006.1"/>
</dbReference>
<dbReference type="InterPro" id="IPR021133">
    <property type="entry name" value="HEAT_type_2"/>
</dbReference>
<dbReference type="PROSITE" id="PS50077">
    <property type="entry name" value="HEAT_REPEAT"/>
    <property type="match status" value="1"/>
</dbReference>
<evidence type="ECO:0000313" key="1">
    <source>
        <dbReference type="EMBL" id="UYQ94537.1"/>
    </source>
</evidence>
<keyword evidence="2" id="KW-1185">Reference proteome</keyword>
<accession>A0ABY6J7H4</accession>
<proteinExistence type="predicted"/>
<name>A0ABY6J7H4_9BACT</name>
<dbReference type="Pfam" id="PF08713">
    <property type="entry name" value="DNA_alkylation"/>
    <property type="match status" value="1"/>
</dbReference>
<gene>
    <name evidence="1" type="ORF">MKQ68_05460</name>
</gene>
<protein>
    <submittedName>
        <fullName evidence="1">DNA alkylation repair protein</fullName>
    </submittedName>
</protein>
<dbReference type="InterPro" id="IPR014825">
    <property type="entry name" value="DNA_alkylation"/>
</dbReference>
<dbReference type="SUPFAM" id="SSF48371">
    <property type="entry name" value="ARM repeat"/>
    <property type="match status" value="1"/>
</dbReference>
<organism evidence="1 2">
    <name type="scientific">Chitinophaga horti</name>
    <dbReference type="NCBI Taxonomy" id="2920382"/>
    <lineage>
        <taxon>Bacteria</taxon>
        <taxon>Pseudomonadati</taxon>
        <taxon>Bacteroidota</taxon>
        <taxon>Chitinophagia</taxon>
        <taxon>Chitinophagales</taxon>
        <taxon>Chitinophagaceae</taxon>
        <taxon>Chitinophaga</taxon>
    </lineage>
</organism>